<dbReference type="AlphaFoldDB" id="A0A438EID8"/>
<protein>
    <submittedName>
        <fullName evidence="1">Uncharacterized protein</fullName>
    </submittedName>
</protein>
<comment type="caution">
    <text evidence="1">The sequence shown here is derived from an EMBL/GenBank/DDBJ whole genome shotgun (WGS) entry which is preliminary data.</text>
</comment>
<sequence>MTETETLEVSSHHFSQPYLPFHSPFSGVAPPHPSSFAIDLSIPAFQSQFPTKNRVLPEIFSKNDDVGTSSIGFVGIPNHDVAVPQLSRLDFLFERCNYVKTNPSSHLGAPITGTASQGDNEFSHMGGFQIEGLSPSKMAKVCEVLNSLDIKVYSRRKNRVAIDI</sequence>
<gene>
    <name evidence="1" type="ORF">CK203_086503</name>
</gene>
<evidence type="ECO:0000313" key="1">
    <source>
        <dbReference type="EMBL" id="RVW47448.1"/>
    </source>
</evidence>
<organism evidence="1 2">
    <name type="scientific">Vitis vinifera</name>
    <name type="common">Grape</name>
    <dbReference type="NCBI Taxonomy" id="29760"/>
    <lineage>
        <taxon>Eukaryota</taxon>
        <taxon>Viridiplantae</taxon>
        <taxon>Streptophyta</taxon>
        <taxon>Embryophyta</taxon>
        <taxon>Tracheophyta</taxon>
        <taxon>Spermatophyta</taxon>
        <taxon>Magnoliopsida</taxon>
        <taxon>eudicotyledons</taxon>
        <taxon>Gunneridae</taxon>
        <taxon>Pentapetalae</taxon>
        <taxon>rosids</taxon>
        <taxon>Vitales</taxon>
        <taxon>Vitaceae</taxon>
        <taxon>Viteae</taxon>
        <taxon>Vitis</taxon>
    </lineage>
</organism>
<name>A0A438EID8_VITVI</name>
<evidence type="ECO:0000313" key="2">
    <source>
        <dbReference type="Proteomes" id="UP000288805"/>
    </source>
</evidence>
<dbReference type="EMBL" id="QGNW01001282">
    <property type="protein sequence ID" value="RVW47448.1"/>
    <property type="molecule type" value="Genomic_DNA"/>
</dbReference>
<accession>A0A438EID8</accession>
<proteinExistence type="predicted"/>
<dbReference type="Proteomes" id="UP000288805">
    <property type="component" value="Unassembled WGS sequence"/>
</dbReference>
<reference evidence="1 2" key="1">
    <citation type="journal article" date="2018" name="PLoS Genet.">
        <title>Population sequencing reveals clonal diversity and ancestral inbreeding in the grapevine cultivar Chardonnay.</title>
        <authorList>
            <person name="Roach M.J."/>
            <person name="Johnson D.L."/>
            <person name="Bohlmann J."/>
            <person name="van Vuuren H.J."/>
            <person name="Jones S.J."/>
            <person name="Pretorius I.S."/>
            <person name="Schmidt S.A."/>
            <person name="Borneman A.R."/>
        </authorList>
    </citation>
    <scope>NUCLEOTIDE SEQUENCE [LARGE SCALE GENOMIC DNA]</scope>
    <source>
        <strain evidence="2">cv. Chardonnay</strain>
        <tissue evidence="1">Leaf</tissue>
    </source>
</reference>